<evidence type="ECO:0000256" key="8">
    <source>
        <dbReference type="ARBA" id="ARBA00022840"/>
    </source>
</evidence>
<evidence type="ECO:0000256" key="3">
    <source>
        <dbReference type="ARBA" id="ARBA00022679"/>
    </source>
</evidence>
<dbReference type="EMBL" id="JBEDUW010000001">
    <property type="protein sequence ID" value="KAK9950848.1"/>
    <property type="molecule type" value="Genomic_DNA"/>
</dbReference>
<dbReference type="Gene3D" id="1.10.510.10">
    <property type="entry name" value="Transferase(Phosphotransferase) domain 1"/>
    <property type="match status" value="1"/>
</dbReference>
<evidence type="ECO:0000256" key="7">
    <source>
        <dbReference type="ARBA" id="ARBA00022777"/>
    </source>
</evidence>
<evidence type="ECO:0000256" key="5">
    <source>
        <dbReference type="ARBA" id="ARBA00022729"/>
    </source>
</evidence>
<dbReference type="InterPro" id="IPR045874">
    <property type="entry name" value="LRK10/LRL21-25-like"/>
</dbReference>
<dbReference type="GO" id="GO:0004674">
    <property type="term" value="F:protein serine/threonine kinase activity"/>
    <property type="evidence" value="ECO:0007669"/>
    <property type="project" value="UniProtKB-KW"/>
</dbReference>
<keyword evidence="4" id="KW-0812">Transmembrane</keyword>
<evidence type="ECO:0000256" key="12">
    <source>
        <dbReference type="PROSITE-ProRule" id="PRU10141"/>
    </source>
</evidence>
<dbReference type="Proteomes" id="UP001457282">
    <property type="component" value="Unassembled WGS sequence"/>
</dbReference>
<keyword evidence="10" id="KW-0472">Membrane</keyword>
<evidence type="ECO:0000256" key="6">
    <source>
        <dbReference type="ARBA" id="ARBA00022741"/>
    </source>
</evidence>
<evidence type="ECO:0000256" key="9">
    <source>
        <dbReference type="ARBA" id="ARBA00022989"/>
    </source>
</evidence>
<dbReference type="Pfam" id="PF00069">
    <property type="entry name" value="Pkinase"/>
    <property type="match status" value="1"/>
</dbReference>
<keyword evidence="2" id="KW-0723">Serine/threonine-protein kinase</keyword>
<feature type="compositionally biased region" description="Polar residues" evidence="13">
    <location>
        <begin position="613"/>
        <end position="622"/>
    </location>
</feature>
<dbReference type="GO" id="GO:0016020">
    <property type="term" value="C:membrane"/>
    <property type="evidence" value="ECO:0007669"/>
    <property type="project" value="UniProtKB-SubCell"/>
</dbReference>
<feature type="binding site" evidence="12">
    <location>
        <position position="341"/>
    </location>
    <ligand>
        <name>ATP</name>
        <dbReference type="ChEBI" id="CHEBI:30616"/>
    </ligand>
</feature>
<evidence type="ECO:0000256" key="2">
    <source>
        <dbReference type="ARBA" id="ARBA00022527"/>
    </source>
</evidence>
<feature type="domain" description="Protein kinase" evidence="14">
    <location>
        <begin position="313"/>
        <end position="602"/>
    </location>
</feature>
<keyword evidence="11" id="KW-0325">Glycoprotein</keyword>
<dbReference type="PROSITE" id="PS50011">
    <property type="entry name" value="PROTEIN_KINASE_DOM"/>
    <property type="match status" value="1"/>
</dbReference>
<evidence type="ECO:0000256" key="13">
    <source>
        <dbReference type="SAM" id="MobiDB-lite"/>
    </source>
</evidence>
<evidence type="ECO:0000256" key="11">
    <source>
        <dbReference type="ARBA" id="ARBA00023180"/>
    </source>
</evidence>
<protein>
    <recommendedName>
        <fullName evidence="14">Protein kinase domain-containing protein</fullName>
    </recommendedName>
</protein>
<dbReference type="InterPro" id="IPR000719">
    <property type="entry name" value="Prot_kinase_dom"/>
</dbReference>
<sequence>MFCNDKVGRISFPFVESNFFGCKGLYPVDCSNLSNPKIQLKDGGYWYRLESITRSSSFVINDSNLQGLLERQNCNDDVFDLLSLSNRSSVAKIYITNNLTLFRCNNIKPYNPPYRGPNYACSSSLYTYYTSSQDSLKCSTIHIPIREGFPPNLYDPSELTAQFSLQVQVSKECYRCYDKNGHCSDNDGEFKCSDYHPRKVIKSYENEAMINFSVWDFILYSKFLTSIQDHYFVAIFALANDKYLFAFNVAGDQNLRLKLGLGTVLAVALMITSCCLFWKKRQQNCQNAEAFLRNYGPLQVKRYSYWDVKKMTNSFKKKLGQGGFGSVYKGKLKDGRLVAVKVLSRTKGNGEEFMNEVAAISRTSHVNIVSLLGFCFEGSKRALIYEFMPNGSLEKFIFDANNPQKDRQLGWETLYRISLGIARGLEYLHRGCNTRILHFDIKPHNILLDENLRPKISDFGLAKICDRTDSIVSLFGARGTVGYIAPEVFCRNFGRVSHKSDLYSYGMMLSEMAGGRRNINVEVENTSEIYFPHWIYKRLELDQELGLRSIMNEEDKVRARKMIIVSLWCIQTDPSNRPAIREVIEMLEGSVDSLQMPPKPFLSSPPKSPAMVDSSTTSVPIQ</sequence>
<organism evidence="15 16">
    <name type="scientific">Rubus argutus</name>
    <name type="common">Southern blackberry</name>
    <dbReference type="NCBI Taxonomy" id="59490"/>
    <lineage>
        <taxon>Eukaryota</taxon>
        <taxon>Viridiplantae</taxon>
        <taxon>Streptophyta</taxon>
        <taxon>Embryophyta</taxon>
        <taxon>Tracheophyta</taxon>
        <taxon>Spermatophyta</taxon>
        <taxon>Magnoliopsida</taxon>
        <taxon>eudicotyledons</taxon>
        <taxon>Gunneridae</taxon>
        <taxon>Pentapetalae</taxon>
        <taxon>rosids</taxon>
        <taxon>fabids</taxon>
        <taxon>Rosales</taxon>
        <taxon>Rosaceae</taxon>
        <taxon>Rosoideae</taxon>
        <taxon>Rosoideae incertae sedis</taxon>
        <taxon>Rubus</taxon>
    </lineage>
</organism>
<name>A0AAW1YQL1_RUBAR</name>
<gene>
    <name evidence="15" type="ORF">M0R45_006314</name>
</gene>
<dbReference type="FunFam" id="3.30.200.20:FF:000644">
    <property type="entry name" value="Suppressor of npr1-1 constitutive 4"/>
    <property type="match status" value="1"/>
</dbReference>
<feature type="region of interest" description="Disordered" evidence="13">
    <location>
        <begin position="595"/>
        <end position="622"/>
    </location>
</feature>
<comment type="subcellular location">
    <subcellularLocation>
        <location evidence="1">Membrane</location>
        <topology evidence="1">Single-pass type I membrane protein</topology>
    </subcellularLocation>
</comment>
<keyword evidence="16" id="KW-1185">Reference proteome</keyword>
<dbReference type="PROSITE" id="PS00108">
    <property type="entry name" value="PROTEIN_KINASE_ST"/>
    <property type="match status" value="1"/>
</dbReference>
<dbReference type="GO" id="GO:0005524">
    <property type="term" value="F:ATP binding"/>
    <property type="evidence" value="ECO:0007669"/>
    <property type="project" value="UniProtKB-UniRule"/>
</dbReference>
<evidence type="ECO:0000256" key="1">
    <source>
        <dbReference type="ARBA" id="ARBA00004479"/>
    </source>
</evidence>
<keyword evidence="3" id="KW-0808">Transferase</keyword>
<dbReference type="InterPro" id="IPR017441">
    <property type="entry name" value="Protein_kinase_ATP_BS"/>
</dbReference>
<dbReference type="Gene3D" id="3.30.200.20">
    <property type="entry name" value="Phosphorylase Kinase, domain 1"/>
    <property type="match status" value="1"/>
</dbReference>
<dbReference type="SUPFAM" id="SSF56112">
    <property type="entry name" value="Protein kinase-like (PK-like)"/>
    <property type="match status" value="1"/>
</dbReference>
<dbReference type="InterPro" id="IPR011009">
    <property type="entry name" value="Kinase-like_dom_sf"/>
</dbReference>
<reference evidence="15 16" key="1">
    <citation type="journal article" date="2023" name="G3 (Bethesda)">
        <title>A chromosome-length genome assembly and annotation of blackberry (Rubus argutus, cv. 'Hillquist').</title>
        <authorList>
            <person name="Bruna T."/>
            <person name="Aryal R."/>
            <person name="Dudchenko O."/>
            <person name="Sargent D.J."/>
            <person name="Mead D."/>
            <person name="Buti M."/>
            <person name="Cavallini A."/>
            <person name="Hytonen T."/>
            <person name="Andres J."/>
            <person name="Pham M."/>
            <person name="Weisz D."/>
            <person name="Mascagni F."/>
            <person name="Usai G."/>
            <person name="Natali L."/>
            <person name="Bassil N."/>
            <person name="Fernandez G.E."/>
            <person name="Lomsadze A."/>
            <person name="Armour M."/>
            <person name="Olukolu B."/>
            <person name="Poorten T."/>
            <person name="Britton C."/>
            <person name="Davik J."/>
            <person name="Ashrafi H."/>
            <person name="Aiden E.L."/>
            <person name="Borodovsky M."/>
            <person name="Worthington M."/>
        </authorList>
    </citation>
    <scope>NUCLEOTIDE SEQUENCE [LARGE SCALE GENOMIC DNA]</scope>
    <source>
        <strain evidence="15">PI 553951</strain>
    </source>
</reference>
<evidence type="ECO:0000313" key="16">
    <source>
        <dbReference type="Proteomes" id="UP001457282"/>
    </source>
</evidence>
<dbReference type="PROSITE" id="PS00107">
    <property type="entry name" value="PROTEIN_KINASE_ATP"/>
    <property type="match status" value="1"/>
</dbReference>
<dbReference type="AlphaFoldDB" id="A0AAW1YQL1"/>
<proteinExistence type="predicted"/>
<evidence type="ECO:0000259" key="14">
    <source>
        <dbReference type="PROSITE" id="PS50011"/>
    </source>
</evidence>
<keyword evidence="9" id="KW-1133">Transmembrane helix</keyword>
<dbReference type="InterPro" id="IPR008271">
    <property type="entry name" value="Ser/Thr_kinase_AS"/>
</dbReference>
<dbReference type="FunFam" id="1.10.510.10:FF:000590">
    <property type="entry name" value="PR5-like receptor kinase"/>
    <property type="match status" value="1"/>
</dbReference>
<keyword evidence="8 12" id="KW-0067">ATP-binding</keyword>
<evidence type="ECO:0000313" key="15">
    <source>
        <dbReference type="EMBL" id="KAK9950848.1"/>
    </source>
</evidence>
<dbReference type="SMART" id="SM00220">
    <property type="entry name" value="S_TKc"/>
    <property type="match status" value="1"/>
</dbReference>
<keyword evidence="6 12" id="KW-0547">Nucleotide-binding</keyword>
<evidence type="ECO:0000256" key="10">
    <source>
        <dbReference type="ARBA" id="ARBA00023136"/>
    </source>
</evidence>
<evidence type="ECO:0000256" key="4">
    <source>
        <dbReference type="ARBA" id="ARBA00022692"/>
    </source>
</evidence>
<dbReference type="PANTHER" id="PTHR27009">
    <property type="entry name" value="RUST RESISTANCE KINASE LR10-RELATED"/>
    <property type="match status" value="1"/>
</dbReference>
<accession>A0AAW1YQL1</accession>
<keyword evidence="5" id="KW-0732">Signal</keyword>
<comment type="caution">
    <text evidence="15">The sequence shown here is derived from an EMBL/GenBank/DDBJ whole genome shotgun (WGS) entry which is preliminary data.</text>
</comment>
<keyword evidence="7" id="KW-0418">Kinase</keyword>